<evidence type="ECO:0000256" key="4">
    <source>
        <dbReference type="ARBA" id="ARBA00022769"/>
    </source>
</evidence>
<dbReference type="GO" id="GO:0009411">
    <property type="term" value="P:response to UV"/>
    <property type="evidence" value="ECO:0007669"/>
    <property type="project" value="InterPro"/>
</dbReference>
<dbReference type="InterPro" id="IPR036237">
    <property type="entry name" value="Xyl_isomerase-like_sf"/>
</dbReference>
<dbReference type="Gene3D" id="3.20.20.150">
    <property type="entry name" value="Divalent-metal-dependent TIM barrel enzymes"/>
    <property type="match status" value="1"/>
</dbReference>
<name>A0A7C6AAF3_UNCW3</name>
<evidence type="ECO:0000313" key="7">
    <source>
        <dbReference type="EMBL" id="HHS53088.1"/>
    </source>
</evidence>
<dbReference type="NCBIfam" id="TIGR00629">
    <property type="entry name" value="uvde"/>
    <property type="match status" value="1"/>
</dbReference>
<proteinExistence type="predicted"/>
<organism evidence="7">
    <name type="scientific">candidate division WOR-3 bacterium</name>
    <dbReference type="NCBI Taxonomy" id="2052148"/>
    <lineage>
        <taxon>Bacteria</taxon>
        <taxon>Bacteria division WOR-3</taxon>
    </lineage>
</organism>
<dbReference type="GO" id="GO:0016787">
    <property type="term" value="F:hydrolase activity"/>
    <property type="evidence" value="ECO:0007669"/>
    <property type="project" value="UniProtKB-KW"/>
</dbReference>
<reference evidence="7" key="1">
    <citation type="journal article" date="2020" name="mSystems">
        <title>Genome- and Community-Level Interaction Insights into Carbon Utilization and Element Cycling Functions of Hydrothermarchaeota in Hydrothermal Sediment.</title>
        <authorList>
            <person name="Zhou Z."/>
            <person name="Liu Y."/>
            <person name="Xu W."/>
            <person name="Pan J."/>
            <person name="Luo Z.H."/>
            <person name="Li M."/>
        </authorList>
    </citation>
    <scope>NUCLEOTIDE SEQUENCE [LARGE SCALE GENOMIC DNA]</scope>
    <source>
        <strain evidence="7">SpSt-876</strain>
    </source>
</reference>
<dbReference type="Pfam" id="PF03851">
    <property type="entry name" value="UvdE"/>
    <property type="match status" value="1"/>
</dbReference>
<dbReference type="GO" id="GO:0004519">
    <property type="term" value="F:endonuclease activity"/>
    <property type="evidence" value="ECO:0007669"/>
    <property type="project" value="UniProtKB-KW"/>
</dbReference>
<keyword evidence="5" id="KW-0378">Hydrolase</keyword>
<dbReference type="PANTHER" id="PTHR31290:SF5">
    <property type="entry name" value="UV-DAMAGE ENDONUCLEASE"/>
    <property type="match status" value="1"/>
</dbReference>
<evidence type="ECO:0000256" key="3">
    <source>
        <dbReference type="ARBA" id="ARBA00022763"/>
    </source>
</evidence>
<dbReference type="PANTHER" id="PTHR31290">
    <property type="entry name" value="UV-DAMAGE ENDONUCLEASE"/>
    <property type="match status" value="1"/>
</dbReference>
<dbReference type="GO" id="GO:0006289">
    <property type="term" value="P:nucleotide-excision repair"/>
    <property type="evidence" value="ECO:0007669"/>
    <property type="project" value="InterPro"/>
</dbReference>
<comment type="caution">
    <text evidence="7">The sequence shown here is derived from an EMBL/GenBank/DDBJ whole genome shotgun (WGS) entry which is preliminary data.</text>
</comment>
<keyword evidence="6" id="KW-0234">DNA repair</keyword>
<evidence type="ECO:0000256" key="2">
    <source>
        <dbReference type="ARBA" id="ARBA00022759"/>
    </source>
</evidence>
<evidence type="ECO:0000256" key="5">
    <source>
        <dbReference type="ARBA" id="ARBA00022801"/>
    </source>
</evidence>
<dbReference type="AlphaFoldDB" id="A0A7C6AAF3"/>
<keyword evidence="3" id="KW-0227">DNA damage</keyword>
<dbReference type="EMBL" id="DTLI01000228">
    <property type="protein sequence ID" value="HHS53088.1"/>
    <property type="molecule type" value="Genomic_DNA"/>
</dbReference>
<dbReference type="SUPFAM" id="SSF51658">
    <property type="entry name" value="Xylose isomerase-like"/>
    <property type="match status" value="1"/>
</dbReference>
<evidence type="ECO:0000256" key="1">
    <source>
        <dbReference type="ARBA" id="ARBA00022722"/>
    </source>
</evidence>
<gene>
    <name evidence="7" type="primary">uvsE</name>
    <name evidence="7" type="ORF">ENW73_09615</name>
</gene>
<keyword evidence="4" id="KW-0228">DNA excision</keyword>
<dbReference type="InterPro" id="IPR004601">
    <property type="entry name" value="UvdE"/>
</dbReference>
<keyword evidence="1" id="KW-0540">Nuclease</keyword>
<evidence type="ECO:0000256" key="6">
    <source>
        <dbReference type="ARBA" id="ARBA00023204"/>
    </source>
</evidence>
<accession>A0A7C6AAF3</accession>
<protein>
    <submittedName>
        <fullName evidence="7">UV DNA damage repair endonuclease UvsE</fullName>
    </submittedName>
</protein>
<keyword evidence="2 7" id="KW-0255">Endonuclease</keyword>
<sequence length="297" mass="34631">MKIGYPCINRSIGCTANSTFRLASYSPNNFLTKVANNLNCLEQVLEYNIKNGIFFFRIGSDLVPFASHPVLKIDWAKHFKKRFQQIGYYIKKHKIRISMHPDQFVLLNSPRKIVVKRSVKELEYHCRVLDLMELDTTAKIQIHIGGIYGNKEKSLERFVTEYEALPTPIKERLVIENDHIAYSLRDCLAIHKRVGIPVLFDTFHHQCLNNRESVYEAIRLAQKTWQKKDGLLMVDYSSQQPRMKRGTHAEHINIRHFQRFIAATIAKGLDFDIMLEIKDKERSALKAIKVLLKYQLS</sequence>